<dbReference type="PANTHER" id="PTHR11246:SF3">
    <property type="entry name" value="CROOKED NECK-LIKE PROTEIN 1"/>
    <property type="match status" value="1"/>
</dbReference>
<evidence type="ECO:0000256" key="3">
    <source>
        <dbReference type="ARBA" id="ARBA00022664"/>
    </source>
</evidence>
<dbReference type="Gramene" id="PRQ33481">
    <property type="protein sequence ID" value="PRQ33481"/>
    <property type="gene ID" value="RchiOBHm_Chr5g0058111"/>
</dbReference>
<gene>
    <name evidence="8" type="ORF">RchiOBHm_Chr5g0058111</name>
</gene>
<protein>
    <submittedName>
        <fullName evidence="8">Putative suppressor of forked, tetratricopeptide-like helical domain-containing protein</fullName>
    </submittedName>
</protein>
<dbReference type="SUPFAM" id="SSF48452">
    <property type="entry name" value="TPR-like"/>
    <property type="match status" value="2"/>
</dbReference>
<feature type="domain" description="Pre-mRNA-splicing factor Syf1/CRNKL1-like C-terminal HAT-repeats" evidence="7">
    <location>
        <begin position="78"/>
        <end position="241"/>
    </location>
</feature>
<dbReference type="GO" id="GO:0000245">
    <property type="term" value="P:spliceosomal complex assembly"/>
    <property type="evidence" value="ECO:0007669"/>
    <property type="project" value="TreeGrafter"/>
</dbReference>
<dbReference type="PANTHER" id="PTHR11246">
    <property type="entry name" value="PRE-MRNA SPLICING FACTOR"/>
    <property type="match status" value="1"/>
</dbReference>
<comment type="similarity">
    <text evidence="2">Belongs to the crooked-neck family.</text>
</comment>
<dbReference type="InterPro" id="IPR045075">
    <property type="entry name" value="Syf1-like"/>
</dbReference>
<dbReference type="Proteomes" id="UP000238479">
    <property type="component" value="Chromosome 5"/>
</dbReference>
<keyword evidence="3" id="KW-0507">mRNA processing</keyword>
<organism evidence="8 9">
    <name type="scientific">Rosa chinensis</name>
    <name type="common">China rose</name>
    <dbReference type="NCBI Taxonomy" id="74649"/>
    <lineage>
        <taxon>Eukaryota</taxon>
        <taxon>Viridiplantae</taxon>
        <taxon>Streptophyta</taxon>
        <taxon>Embryophyta</taxon>
        <taxon>Tracheophyta</taxon>
        <taxon>Spermatophyta</taxon>
        <taxon>Magnoliopsida</taxon>
        <taxon>eudicotyledons</taxon>
        <taxon>Gunneridae</taxon>
        <taxon>Pentapetalae</taxon>
        <taxon>rosids</taxon>
        <taxon>fabids</taxon>
        <taxon>Rosales</taxon>
        <taxon>Rosaceae</taxon>
        <taxon>Rosoideae</taxon>
        <taxon>Rosoideae incertae sedis</taxon>
        <taxon>Rosa</taxon>
    </lineage>
</organism>
<evidence type="ECO:0000313" key="8">
    <source>
        <dbReference type="EMBL" id="PRQ33481.1"/>
    </source>
</evidence>
<dbReference type="InterPro" id="IPR003107">
    <property type="entry name" value="HAT"/>
</dbReference>
<evidence type="ECO:0000256" key="1">
    <source>
        <dbReference type="ARBA" id="ARBA00004123"/>
    </source>
</evidence>
<dbReference type="Gene3D" id="1.25.40.10">
    <property type="entry name" value="Tetratricopeptide repeat domain"/>
    <property type="match status" value="1"/>
</dbReference>
<dbReference type="EMBL" id="PDCK01000043">
    <property type="protein sequence ID" value="PRQ33481.1"/>
    <property type="molecule type" value="Genomic_DNA"/>
</dbReference>
<dbReference type="OrthoDB" id="541719at2759"/>
<dbReference type="STRING" id="74649.A0A2P6QH43"/>
<evidence type="ECO:0000256" key="6">
    <source>
        <dbReference type="ARBA" id="ARBA00023242"/>
    </source>
</evidence>
<keyword evidence="5" id="KW-0508">mRNA splicing</keyword>
<reference evidence="8 9" key="1">
    <citation type="journal article" date="2018" name="Nat. Genet.">
        <title>The Rosa genome provides new insights in the design of modern roses.</title>
        <authorList>
            <person name="Bendahmane M."/>
        </authorList>
    </citation>
    <scope>NUCLEOTIDE SEQUENCE [LARGE SCALE GENOMIC DNA]</scope>
    <source>
        <strain evidence="9">cv. Old Blush</strain>
    </source>
</reference>
<proteinExistence type="inferred from homology"/>
<name>A0A2P6QH43_ROSCH</name>
<comment type="subcellular location">
    <subcellularLocation>
        <location evidence="1">Nucleus</location>
    </subcellularLocation>
</comment>
<evidence type="ECO:0000256" key="4">
    <source>
        <dbReference type="ARBA" id="ARBA00022737"/>
    </source>
</evidence>
<dbReference type="GO" id="GO:0071007">
    <property type="term" value="C:U2-type catalytic step 2 spliceosome"/>
    <property type="evidence" value="ECO:0007669"/>
    <property type="project" value="TreeGrafter"/>
</dbReference>
<dbReference type="OMA" id="RNHALWV"/>
<accession>A0A2P6QH43</accession>
<evidence type="ECO:0000256" key="2">
    <source>
        <dbReference type="ARBA" id="ARBA00008644"/>
    </source>
</evidence>
<evidence type="ECO:0000259" key="7">
    <source>
        <dbReference type="Pfam" id="PF23231"/>
    </source>
</evidence>
<dbReference type="GO" id="GO:0071011">
    <property type="term" value="C:precatalytic spliceosome"/>
    <property type="evidence" value="ECO:0007669"/>
    <property type="project" value="TreeGrafter"/>
</dbReference>
<dbReference type="GO" id="GO:0071014">
    <property type="term" value="C:post-mRNA release spliceosomal complex"/>
    <property type="evidence" value="ECO:0007669"/>
    <property type="project" value="TreeGrafter"/>
</dbReference>
<dbReference type="GO" id="GO:0000974">
    <property type="term" value="C:Prp19 complex"/>
    <property type="evidence" value="ECO:0007669"/>
    <property type="project" value="TreeGrafter"/>
</dbReference>
<evidence type="ECO:0000313" key="9">
    <source>
        <dbReference type="Proteomes" id="UP000238479"/>
    </source>
</evidence>
<keyword evidence="6" id="KW-0539">Nucleus</keyword>
<dbReference type="SMART" id="SM00386">
    <property type="entry name" value="HAT"/>
    <property type="match status" value="7"/>
</dbReference>
<evidence type="ECO:0000256" key="5">
    <source>
        <dbReference type="ARBA" id="ARBA00023187"/>
    </source>
</evidence>
<dbReference type="Pfam" id="PF23231">
    <property type="entry name" value="HAT_Syf1_CNRKL1_C"/>
    <property type="match status" value="1"/>
</dbReference>
<keyword evidence="9" id="KW-1185">Reference proteome</keyword>
<sequence>MVYDEIVAVERRNRDWRRVHYEQEVRNNPLNYDSWLAYIGLEESAAANKHRIRELFRRATANVPPVPELYRDGKLRWRRYVDLWIYYATYEEGSGGDARQVYEQCLAVIPHDKFSFAKVWLLAAGLELRQGNLKGARKILATAMRTAPKPKIFIKCIEMEMKLGNLNQCRKLYEKYVCWKPQNWDGWVKYAEFERALGETERVRALFELGIQQPETDLRERLWSAYIEFEISEGEFERTRKLYERLLDCSKDVRVWISYARFEAQENHSIEHATMVFSRAARYLKAWGRSQEERNMLGQVWLDMEASFGDLGLKSWIKMFKIEEKSYSISRLWPPDRVVN</sequence>
<comment type="caution">
    <text evidence="8">The sequence shown here is derived from an EMBL/GenBank/DDBJ whole genome shotgun (WGS) entry which is preliminary data.</text>
</comment>
<keyword evidence="4" id="KW-0677">Repeat</keyword>
<dbReference type="InterPro" id="IPR011990">
    <property type="entry name" value="TPR-like_helical_dom_sf"/>
</dbReference>
<dbReference type="AlphaFoldDB" id="A0A2P6QH43"/>
<dbReference type="InterPro" id="IPR055430">
    <property type="entry name" value="HAT_Syf1_CNRKL1_C"/>
</dbReference>